<proteinExistence type="predicted"/>
<gene>
    <name evidence="1" type="ORF">CCMP2556_LOCUS33997</name>
</gene>
<accession>A0ABP0NZE2</accession>
<organism evidence="1 2">
    <name type="scientific">Durusdinium trenchii</name>
    <dbReference type="NCBI Taxonomy" id="1381693"/>
    <lineage>
        <taxon>Eukaryota</taxon>
        <taxon>Sar</taxon>
        <taxon>Alveolata</taxon>
        <taxon>Dinophyceae</taxon>
        <taxon>Suessiales</taxon>
        <taxon>Symbiodiniaceae</taxon>
        <taxon>Durusdinium</taxon>
    </lineage>
</organism>
<protein>
    <submittedName>
        <fullName evidence="1">Uncharacterized protein</fullName>
    </submittedName>
</protein>
<reference evidence="1 2" key="1">
    <citation type="submission" date="2024-02" db="EMBL/GenBank/DDBJ databases">
        <authorList>
            <person name="Chen Y."/>
            <person name="Shah S."/>
            <person name="Dougan E. K."/>
            <person name="Thang M."/>
            <person name="Chan C."/>
        </authorList>
    </citation>
    <scope>NUCLEOTIDE SEQUENCE [LARGE SCALE GENOMIC DNA]</scope>
</reference>
<keyword evidence="2" id="KW-1185">Reference proteome</keyword>
<dbReference type="EMBL" id="CAXAMN010022417">
    <property type="protein sequence ID" value="CAK9069161.1"/>
    <property type="molecule type" value="Genomic_DNA"/>
</dbReference>
<evidence type="ECO:0000313" key="2">
    <source>
        <dbReference type="Proteomes" id="UP001642484"/>
    </source>
</evidence>
<name>A0ABP0NZE2_9DINO</name>
<dbReference type="Proteomes" id="UP001642484">
    <property type="component" value="Unassembled WGS sequence"/>
</dbReference>
<evidence type="ECO:0000313" key="1">
    <source>
        <dbReference type="EMBL" id="CAK9069161.1"/>
    </source>
</evidence>
<sequence>MEAHDVSEIDPLVKAAQSPGAPLVSSVNKVLHALQERQYLRHMVIEPQFIGIHPQNRDGHGVAWHDCHSLMANIVDVGFDASITNCMCVETAPGDSSAIAFNQALSVESGGKLPEVHPQHLKFLSLSGSHLNTALRMIGQGTPCSVESVAIDGKVNVQKVLQKDAAYAEASRAGLRWKVLSAAVLAQWPQLASLIQSAANTGNHLAREEHEAFGGGQKLIDRTSALVKTSTSGTDRSLGVEFYELLGQEPRPKDADPFVRFRHALLALGYSCPVPRLITATDCRRLFQRQFQDDIGKANELMGKVDALVEKKVEHRQRHRVFPEQYLFECQLVLLALQKRHRDIELCDSMEHAALAFCEAVQEAVGVTLSNEWDGLKTPPKSSALTTTAVAAKLREFDASGQLKDPSILLREALDHVAFASCNSYDMIVAGTKGKIVEKLMELEKQHKASLNKVQVYLKPPKTVEATSEVAVGKLVLVPATPAIQALQVDSRSKPKGLSLGKCGTNSHSFYLTQVVQVPKDGKGIVVPFWFVKGTSDPDKANVEIVNIVDPGDENKGLKHIPLMKNTRALQQGDVLLKFDEARNDDTPDELVPFASAVKRRKTGKKPE</sequence>
<comment type="caution">
    <text evidence="1">The sequence shown here is derived from an EMBL/GenBank/DDBJ whole genome shotgun (WGS) entry which is preliminary data.</text>
</comment>